<dbReference type="SUPFAM" id="SSF47240">
    <property type="entry name" value="Ferritin-like"/>
    <property type="match status" value="1"/>
</dbReference>
<keyword evidence="2" id="KW-1185">Reference proteome</keyword>
<dbReference type="AlphaFoldDB" id="A0A1H3MW34"/>
<dbReference type="Gene3D" id="1.20.1260.10">
    <property type="match status" value="1"/>
</dbReference>
<reference evidence="1 2" key="1">
    <citation type="submission" date="2016-10" db="EMBL/GenBank/DDBJ databases">
        <authorList>
            <person name="de Groot N.N."/>
        </authorList>
    </citation>
    <scope>NUCLEOTIDE SEQUENCE [LARGE SCALE GENOMIC DNA]</scope>
    <source>
        <strain evidence="1 2">DSM 26880</strain>
    </source>
</reference>
<dbReference type="InterPro" id="IPR012347">
    <property type="entry name" value="Ferritin-like"/>
</dbReference>
<dbReference type="OrthoDB" id="6057955at2"/>
<name>A0A1H3MW34_9RHOB</name>
<dbReference type="Proteomes" id="UP000199286">
    <property type="component" value="Unassembled WGS sequence"/>
</dbReference>
<organism evidence="1 2">
    <name type="scientific">Citreimonas salinaria</name>
    <dbReference type="NCBI Taxonomy" id="321339"/>
    <lineage>
        <taxon>Bacteria</taxon>
        <taxon>Pseudomonadati</taxon>
        <taxon>Pseudomonadota</taxon>
        <taxon>Alphaproteobacteria</taxon>
        <taxon>Rhodobacterales</taxon>
        <taxon>Roseobacteraceae</taxon>
        <taxon>Citreimonas</taxon>
    </lineage>
</organism>
<dbReference type="EMBL" id="FNPF01000018">
    <property type="protein sequence ID" value="SDY80179.1"/>
    <property type="molecule type" value="Genomic_DNA"/>
</dbReference>
<evidence type="ECO:0000313" key="2">
    <source>
        <dbReference type="Proteomes" id="UP000199286"/>
    </source>
</evidence>
<evidence type="ECO:0000313" key="1">
    <source>
        <dbReference type="EMBL" id="SDY80179.1"/>
    </source>
</evidence>
<dbReference type="STRING" id="321339.SAMN05444340_11884"/>
<dbReference type="RefSeq" id="WP_089885347.1">
    <property type="nucleotide sequence ID" value="NZ_FNPF01000018.1"/>
</dbReference>
<proteinExistence type="predicted"/>
<dbReference type="InterPro" id="IPR009078">
    <property type="entry name" value="Ferritin-like_SF"/>
</dbReference>
<protein>
    <recommendedName>
        <fullName evidence="3">Rubrerythrin</fullName>
    </recommendedName>
</protein>
<sequence>MSRLRAEPKIAAETAADLRALARGLSIQAIRLYDSLASRMAEFGNDGARAAFERVENLQRENAPGDATAPAAILPEVFQDEGLRDLRLVTPYRAFALAVRNEERAFAFWACISAHAHDPAVKEEAERLALAAIDHVRLLRVERRGVYHQSRDPSLEVLRTVSLAELKAEAARREATLARLHARIAATLADAGDPLAQVLERVARDERDTASEFGATEEPPVDAESLPADAASLRALAIQRIEIAIEVYLFAADWSGREDVLALAQDLAARGLAHLALLR</sequence>
<accession>A0A1H3MW34</accession>
<evidence type="ECO:0008006" key="3">
    <source>
        <dbReference type="Google" id="ProtNLM"/>
    </source>
</evidence>
<gene>
    <name evidence="1" type="ORF">SAMN05444340_11884</name>
</gene>